<feature type="transmembrane region" description="Helical" evidence="2">
    <location>
        <begin position="20"/>
        <end position="38"/>
    </location>
</feature>
<protein>
    <recommendedName>
        <fullName evidence="5">Cation/H+ exchanger domain-containing protein</fullName>
    </recommendedName>
</protein>
<reference evidence="3 4" key="1">
    <citation type="submission" date="2015-09" db="EMBL/GenBank/DDBJ databases">
        <title>Draft genome of the parasitic nematode Teladorsagia circumcincta isolate WARC Sus (inbred).</title>
        <authorList>
            <person name="Mitreva M."/>
        </authorList>
    </citation>
    <scope>NUCLEOTIDE SEQUENCE [LARGE SCALE GENOMIC DNA]</scope>
    <source>
        <strain evidence="3 4">S</strain>
    </source>
</reference>
<keyword evidence="2" id="KW-0472">Membrane</keyword>
<dbReference type="AlphaFoldDB" id="A0A2G9T959"/>
<keyword evidence="2" id="KW-0812">Transmembrane</keyword>
<keyword evidence="4" id="KW-1185">Reference proteome</keyword>
<evidence type="ECO:0008006" key="5">
    <source>
        <dbReference type="Google" id="ProtNLM"/>
    </source>
</evidence>
<sequence length="134" mass="14499">MGEVHTNIGTYCDTDPMWNWPQLGLPKTCNVLVVLIILTTLNHTNIFEGIAIGLGMVTAAIESAAIALAAVLIFGWSIPIALMCGVVLAAISPAVTVPVMLDLQSRGLGTRKVRRLAEELKVADQFFCYYDGFF</sequence>
<name>A0A2G9T959_TELCI</name>
<comment type="similarity">
    <text evidence="1">Belongs to the monovalent cation:proton antiporter 1 (CPA1) transporter (TC 2.A.36) family.</text>
</comment>
<dbReference type="PANTHER" id="PTHR31102:SF1">
    <property type="entry name" value="CATION_H+ EXCHANGER DOMAIN-CONTAINING PROTEIN"/>
    <property type="match status" value="1"/>
</dbReference>
<dbReference type="EMBL" id="KZ396264">
    <property type="protein sequence ID" value="PIO54474.1"/>
    <property type="molecule type" value="Genomic_DNA"/>
</dbReference>
<evidence type="ECO:0000256" key="2">
    <source>
        <dbReference type="SAM" id="Phobius"/>
    </source>
</evidence>
<feature type="transmembrane region" description="Helical" evidence="2">
    <location>
        <begin position="50"/>
        <end position="74"/>
    </location>
</feature>
<evidence type="ECO:0000313" key="4">
    <source>
        <dbReference type="Proteomes" id="UP000230423"/>
    </source>
</evidence>
<gene>
    <name evidence="3" type="ORF">TELCIR_24163</name>
</gene>
<evidence type="ECO:0000313" key="3">
    <source>
        <dbReference type="EMBL" id="PIO54474.1"/>
    </source>
</evidence>
<feature type="transmembrane region" description="Helical" evidence="2">
    <location>
        <begin position="80"/>
        <end position="101"/>
    </location>
</feature>
<dbReference type="OrthoDB" id="423807at2759"/>
<organism evidence="3 4">
    <name type="scientific">Teladorsagia circumcincta</name>
    <name type="common">Brown stomach worm</name>
    <name type="synonym">Ostertagia circumcincta</name>
    <dbReference type="NCBI Taxonomy" id="45464"/>
    <lineage>
        <taxon>Eukaryota</taxon>
        <taxon>Metazoa</taxon>
        <taxon>Ecdysozoa</taxon>
        <taxon>Nematoda</taxon>
        <taxon>Chromadorea</taxon>
        <taxon>Rhabditida</taxon>
        <taxon>Rhabditina</taxon>
        <taxon>Rhabditomorpha</taxon>
        <taxon>Strongyloidea</taxon>
        <taxon>Trichostrongylidae</taxon>
        <taxon>Teladorsagia</taxon>
    </lineage>
</organism>
<keyword evidence="2" id="KW-1133">Transmembrane helix</keyword>
<proteinExistence type="inferred from homology"/>
<evidence type="ECO:0000256" key="1">
    <source>
        <dbReference type="ARBA" id="ARBA00007367"/>
    </source>
</evidence>
<dbReference type="PANTHER" id="PTHR31102">
    <property type="match status" value="1"/>
</dbReference>
<dbReference type="InterPro" id="IPR051843">
    <property type="entry name" value="CPA1_transporter"/>
</dbReference>
<dbReference type="GO" id="GO:0098662">
    <property type="term" value="P:inorganic cation transmembrane transport"/>
    <property type="evidence" value="ECO:0007669"/>
    <property type="project" value="TreeGrafter"/>
</dbReference>
<dbReference type="Proteomes" id="UP000230423">
    <property type="component" value="Unassembled WGS sequence"/>
</dbReference>
<accession>A0A2G9T959</accession>